<comment type="caution">
    <text evidence="8">The sequence shown here is derived from an EMBL/GenBank/DDBJ whole genome shotgun (WGS) entry which is preliminary data.</text>
</comment>
<reference evidence="8 9" key="1">
    <citation type="submission" date="2016-02" db="EMBL/GenBank/DDBJ databases">
        <title>Genome analysis of coral dinoflagellate symbionts highlights evolutionary adaptations to a symbiotic lifestyle.</title>
        <authorList>
            <person name="Aranda M."/>
            <person name="Li Y."/>
            <person name="Liew Y.J."/>
            <person name="Baumgarten S."/>
            <person name="Simakov O."/>
            <person name="Wilson M."/>
            <person name="Piel J."/>
            <person name="Ashoor H."/>
            <person name="Bougouffa S."/>
            <person name="Bajic V.B."/>
            <person name="Ryu T."/>
            <person name="Ravasi T."/>
            <person name="Bayer T."/>
            <person name="Micklem G."/>
            <person name="Kim H."/>
            <person name="Bhak J."/>
            <person name="Lajeunesse T.C."/>
            <person name="Voolstra C.R."/>
        </authorList>
    </citation>
    <scope>NUCLEOTIDE SEQUENCE [LARGE SCALE GENOMIC DNA]</scope>
    <source>
        <strain evidence="8 9">CCMP2467</strain>
    </source>
</reference>
<evidence type="ECO:0000256" key="6">
    <source>
        <dbReference type="SAM" id="Phobius"/>
    </source>
</evidence>
<dbReference type="Pfam" id="PF00520">
    <property type="entry name" value="Ion_trans"/>
    <property type="match status" value="1"/>
</dbReference>
<gene>
    <name evidence="8" type="primary">Scn8a</name>
    <name evidence="8" type="ORF">AK812_SmicGene40616</name>
</gene>
<proteinExistence type="predicted"/>
<dbReference type="GO" id="GO:0005509">
    <property type="term" value="F:calcium ion binding"/>
    <property type="evidence" value="ECO:0007669"/>
    <property type="project" value="InterPro"/>
</dbReference>
<dbReference type="PANTHER" id="PTHR46726:SF1">
    <property type="entry name" value="TWO-PORE CALCIUM CHANNEL 3"/>
    <property type="match status" value="1"/>
</dbReference>
<keyword evidence="9" id="KW-1185">Reference proteome</keyword>
<feature type="transmembrane region" description="Helical" evidence="6">
    <location>
        <begin position="160"/>
        <end position="182"/>
    </location>
</feature>
<comment type="subcellular location">
    <subcellularLocation>
        <location evidence="1">Membrane</location>
        <topology evidence="1">Multi-pass membrane protein</topology>
    </subcellularLocation>
</comment>
<keyword evidence="8" id="KW-0813">Transport</keyword>
<dbReference type="AlphaFoldDB" id="A0A1Q9C886"/>
<evidence type="ECO:0000256" key="2">
    <source>
        <dbReference type="ARBA" id="ARBA00022692"/>
    </source>
</evidence>
<dbReference type="GO" id="GO:0016020">
    <property type="term" value="C:membrane"/>
    <property type="evidence" value="ECO:0007669"/>
    <property type="project" value="UniProtKB-SubCell"/>
</dbReference>
<accession>A0A1Q9C886</accession>
<evidence type="ECO:0000259" key="7">
    <source>
        <dbReference type="PROSITE" id="PS50222"/>
    </source>
</evidence>
<evidence type="ECO:0000256" key="4">
    <source>
        <dbReference type="ARBA" id="ARBA00022989"/>
    </source>
</evidence>
<evidence type="ECO:0000256" key="1">
    <source>
        <dbReference type="ARBA" id="ARBA00004141"/>
    </source>
</evidence>
<dbReference type="Gene3D" id="1.20.120.350">
    <property type="entry name" value="Voltage-gated potassium channels. Chain C"/>
    <property type="match status" value="1"/>
</dbReference>
<feature type="transmembrane region" description="Helical" evidence="6">
    <location>
        <begin position="128"/>
        <end position="148"/>
    </location>
</feature>
<keyword evidence="3" id="KW-0106">Calcium</keyword>
<dbReference type="Proteomes" id="UP000186817">
    <property type="component" value="Unassembled WGS sequence"/>
</dbReference>
<dbReference type="OrthoDB" id="439240at2759"/>
<evidence type="ECO:0000313" key="8">
    <source>
        <dbReference type="EMBL" id="OLP79134.1"/>
    </source>
</evidence>
<dbReference type="InterPro" id="IPR011992">
    <property type="entry name" value="EF-hand-dom_pair"/>
</dbReference>
<dbReference type="GO" id="GO:0005216">
    <property type="term" value="F:monoatomic ion channel activity"/>
    <property type="evidence" value="ECO:0007669"/>
    <property type="project" value="InterPro"/>
</dbReference>
<dbReference type="SUPFAM" id="SSF81324">
    <property type="entry name" value="Voltage-gated potassium channels"/>
    <property type="match status" value="1"/>
</dbReference>
<evidence type="ECO:0000313" key="9">
    <source>
        <dbReference type="Proteomes" id="UP000186817"/>
    </source>
</evidence>
<protein>
    <submittedName>
        <fullName evidence="8">Sodium channel protein type 8 subunit alpha</fullName>
    </submittedName>
</protein>
<dbReference type="InterPro" id="IPR018247">
    <property type="entry name" value="EF_Hand_1_Ca_BS"/>
</dbReference>
<evidence type="ECO:0000256" key="5">
    <source>
        <dbReference type="ARBA" id="ARBA00023136"/>
    </source>
</evidence>
<keyword evidence="2 6" id="KW-0812">Transmembrane</keyword>
<dbReference type="InterPro" id="IPR027359">
    <property type="entry name" value="Volt_channel_dom_sf"/>
</dbReference>
<dbReference type="Gene3D" id="1.10.238.10">
    <property type="entry name" value="EF-hand"/>
    <property type="match status" value="1"/>
</dbReference>
<feature type="transmembrane region" description="Helical" evidence="6">
    <location>
        <begin position="266"/>
        <end position="285"/>
    </location>
</feature>
<keyword evidence="5 6" id="KW-0472">Membrane</keyword>
<keyword evidence="4 6" id="KW-1133">Transmembrane helix</keyword>
<dbReference type="InterPro" id="IPR005821">
    <property type="entry name" value="Ion_trans_dom"/>
</dbReference>
<organism evidence="8 9">
    <name type="scientific">Symbiodinium microadriaticum</name>
    <name type="common">Dinoflagellate</name>
    <name type="synonym">Zooxanthella microadriatica</name>
    <dbReference type="NCBI Taxonomy" id="2951"/>
    <lineage>
        <taxon>Eukaryota</taxon>
        <taxon>Sar</taxon>
        <taxon>Alveolata</taxon>
        <taxon>Dinophyceae</taxon>
        <taxon>Suessiales</taxon>
        <taxon>Symbiodiniaceae</taxon>
        <taxon>Symbiodinium</taxon>
    </lineage>
</organism>
<dbReference type="EMBL" id="LSRX01001521">
    <property type="protein sequence ID" value="OLP79134.1"/>
    <property type="molecule type" value="Genomic_DNA"/>
</dbReference>
<dbReference type="OMA" id="AFRICRM"/>
<feature type="domain" description="EF-hand" evidence="7">
    <location>
        <begin position="406"/>
        <end position="441"/>
    </location>
</feature>
<sequence>MPKSEQPDGDPVTDRQEARLKSHFDQSVRQLLVGFASTANLPSRHQDFVMEADEHEISLRDSMPPHLVNIVEKVRNEHGRKIKKDQSYQETIEGHTRQATQVLSDAMHTVYSPPAMTLKKVLRILTEAYEYVVDVLVLAYAIYLGVEIDYKTYYRQEPSWAHTADVCFCILFVCDLLIRMALARGRFVTGTGRWWNLLDTVTVILFVANLLVLDNELLETSSTAFRICRMFRVFRILWAARVSLAHSSQLRQFRILLESLSESMNVLLWLLILIFGNAYIFSLVFTEGSWHLCPNPEIELVCQKFGSLKSSIMTLLQIQYNGFLWGVRVEVRDPFLPAFLVFAISRSSLWDELETFPWYFQSTLLTFVALLVMANTITSFICSLQTIVTKRERDLLIDKELEYNEKIVGQLYKTFHELDTNGNGAVSWTEFQLALQDERMHAFLSTLELDMSDAKKIFHILASEQTNAIEESDFLLGCLRMRGGASGVDMVRIQMEQEWLHNAMAQTRTLVHKITRLLAAERLSGPGIRNSRVIQEQMSETSSGWNPDIHDFNPDEPVLEVEVDDIQLHSFQRSNLQSWQRAVTLQELLTIRSDLPRLCHGWRSERSGHHLVPEKLSFVSEARKLESSGASERQRSSEVRVVRYDFAPRLLTDNHAYHYILPQTSPPQGLWLRLDTDPRSAPAVGQQLLQVSEDASLPRAIAIIRQVRENRSDGNPCLDLLVELKRGRFLAGPKAPPLRLGMEGGDWAPAPEKLVSSMCGYANRQHELDQEISVDVTSTSFNAALREAKGLLLILDPKATPFSRIWCDFELYTAIMSRDMGLDIVTTIPKEAETRMLSKDLVPGESAVAKSVREQNFPINLLALWLFGASFFFKEGP</sequence>
<feature type="transmembrane region" description="Helical" evidence="6">
    <location>
        <begin position="358"/>
        <end position="384"/>
    </location>
</feature>
<dbReference type="PROSITE" id="PS50222">
    <property type="entry name" value="EF_HAND_2"/>
    <property type="match status" value="1"/>
</dbReference>
<keyword evidence="8" id="KW-0406">Ion transport</keyword>
<evidence type="ECO:0000256" key="3">
    <source>
        <dbReference type="ARBA" id="ARBA00022837"/>
    </source>
</evidence>
<dbReference type="InterPro" id="IPR002048">
    <property type="entry name" value="EF_hand_dom"/>
</dbReference>
<feature type="transmembrane region" description="Helical" evidence="6">
    <location>
        <begin position="194"/>
        <end position="212"/>
    </location>
</feature>
<dbReference type="SUPFAM" id="SSF47473">
    <property type="entry name" value="EF-hand"/>
    <property type="match status" value="1"/>
</dbReference>
<dbReference type="PANTHER" id="PTHR46726">
    <property type="entry name" value="TWO PORE CHANNEL 3"/>
    <property type="match status" value="1"/>
</dbReference>
<keyword evidence="8" id="KW-0407">Ion channel</keyword>
<dbReference type="PROSITE" id="PS00018">
    <property type="entry name" value="EF_HAND_1"/>
    <property type="match status" value="1"/>
</dbReference>
<name>A0A1Q9C886_SYMMI</name>